<keyword evidence="2 5" id="KW-0812">Transmembrane</keyword>
<feature type="transmembrane region" description="Helical" evidence="5">
    <location>
        <begin position="29"/>
        <end position="49"/>
    </location>
</feature>
<dbReference type="AlphaFoldDB" id="A0A9J7ARY1"/>
<evidence type="ECO:0000256" key="1">
    <source>
        <dbReference type="ARBA" id="ARBA00004141"/>
    </source>
</evidence>
<dbReference type="InterPro" id="IPR037185">
    <property type="entry name" value="EmrE-like"/>
</dbReference>
<dbReference type="Proteomes" id="UP001060336">
    <property type="component" value="Chromosome"/>
</dbReference>
<keyword evidence="4 5" id="KW-0472">Membrane</keyword>
<gene>
    <name evidence="7" type="ORF">NUH88_00105</name>
</gene>
<keyword evidence="3 5" id="KW-1133">Transmembrane helix</keyword>
<evidence type="ECO:0000256" key="2">
    <source>
        <dbReference type="ARBA" id="ARBA00022692"/>
    </source>
</evidence>
<dbReference type="EMBL" id="CP102480">
    <property type="protein sequence ID" value="UUX50112.1"/>
    <property type="molecule type" value="Genomic_DNA"/>
</dbReference>
<reference evidence="7" key="1">
    <citation type="submission" date="2022-08" db="EMBL/GenBank/DDBJ databases">
        <title>Nisaea acidiphila sp. nov., isolated from a marine algal debris and emended description of the genus Nisaea Urios et al. 2008.</title>
        <authorList>
            <person name="Kwon K."/>
        </authorList>
    </citation>
    <scope>NUCLEOTIDE SEQUENCE</scope>
    <source>
        <strain evidence="7">MEBiC11861</strain>
    </source>
</reference>
<dbReference type="Pfam" id="PF00892">
    <property type="entry name" value="EamA"/>
    <property type="match status" value="2"/>
</dbReference>
<feature type="domain" description="EamA" evidence="6">
    <location>
        <begin position="6"/>
        <end position="135"/>
    </location>
</feature>
<feature type="transmembrane region" description="Helical" evidence="5">
    <location>
        <begin position="61"/>
        <end position="84"/>
    </location>
</feature>
<evidence type="ECO:0000259" key="6">
    <source>
        <dbReference type="Pfam" id="PF00892"/>
    </source>
</evidence>
<keyword evidence="8" id="KW-1185">Reference proteome</keyword>
<accession>A0A9J7ARY1</accession>
<feature type="transmembrane region" description="Helical" evidence="5">
    <location>
        <begin position="210"/>
        <end position="233"/>
    </location>
</feature>
<evidence type="ECO:0000256" key="3">
    <source>
        <dbReference type="ARBA" id="ARBA00022989"/>
    </source>
</evidence>
<evidence type="ECO:0000313" key="8">
    <source>
        <dbReference type="Proteomes" id="UP001060336"/>
    </source>
</evidence>
<feature type="transmembrane region" description="Helical" evidence="5">
    <location>
        <begin position="180"/>
        <end position="198"/>
    </location>
</feature>
<dbReference type="PANTHER" id="PTHR32322:SF9">
    <property type="entry name" value="AMINO-ACID METABOLITE EFFLUX PUMP-RELATED"/>
    <property type="match status" value="1"/>
</dbReference>
<sequence>MHLLALWLLLAVFWSGSYVAVKIGLDSFGPMTIVAQRMVIGACLLYFVLKLRSETLRTDRSALVAYGVSALFGNVFPFLLIGYGELYVESGLAALLMGIAPVATVFLAPMILPNEFLTPRAVLGILFGVAGLVALVGVSALSGIGGHFAGQIAILGAALCYTGTTLYVRRYVTVPPLQMATGSLVLGAMAACSGAFLFEAPFSGEMPTAAPVLAMLYLGVCSTAIATLIYFHLVPLLGAGRMQQINFLVPALGTFFGVALLGEPLKASSVIALGLISVAVYLVSTANRRMHVVISPRVRPS</sequence>
<name>A0A9J7ARY1_9PROT</name>
<dbReference type="GO" id="GO:0016020">
    <property type="term" value="C:membrane"/>
    <property type="evidence" value="ECO:0007669"/>
    <property type="project" value="UniProtKB-SubCell"/>
</dbReference>
<feature type="transmembrane region" description="Helical" evidence="5">
    <location>
        <begin position="121"/>
        <end position="142"/>
    </location>
</feature>
<dbReference type="InterPro" id="IPR050638">
    <property type="entry name" value="AA-Vitamin_Transporters"/>
</dbReference>
<evidence type="ECO:0000256" key="4">
    <source>
        <dbReference type="ARBA" id="ARBA00023136"/>
    </source>
</evidence>
<evidence type="ECO:0000256" key="5">
    <source>
        <dbReference type="SAM" id="Phobius"/>
    </source>
</evidence>
<feature type="transmembrane region" description="Helical" evidence="5">
    <location>
        <begin position="245"/>
        <end position="262"/>
    </location>
</feature>
<proteinExistence type="predicted"/>
<feature type="transmembrane region" description="Helical" evidence="5">
    <location>
        <begin position="90"/>
        <end position="109"/>
    </location>
</feature>
<feature type="transmembrane region" description="Helical" evidence="5">
    <location>
        <begin position="148"/>
        <end position="168"/>
    </location>
</feature>
<dbReference type="SUPFAM" id="SSF103481">
    <property type="entry name" value="Multidrug resistance efflux transporter EmrE"/>
    <property type="match status" value="2"/>
</dbReference>
<protein>
    <submittedName>
        <fullName evidence="7">DMT family transporter</fullName>
    </submittedName>
</protein>
<feature type="domain" description="EamA" evidence="6">
    <location>
        <begin position="150"/>
        <end position="285"/>
    </location>
</feature>
<feature type="transmembrane region" description="Helical" evidence="5">
    <location>
        <begin position="268"/>
        <end position="287"/>
    </location>
</feature>
<dbReference type="PANTHER" id="PTHR32322">
    <property type="entry name" value="INNER MEMBRANE TRANSPORTER"/>
    <property type="match status" value="1"/>
</dbReference>
<dbReference type="RefSeq" id="WP_257769149.1">
    <property type="nucleotide sequence ID" value="NZ_CP102480.1"/>
</dbReference>
<organism evidence="7 8">
    <name type="scientific">Nisaea acidiphila</name>
    <dbReference type="NCBI Taxonomy" id="1862145"/>
    <lineage>
        <taxon>Bacteria</taxon>
        <taxon>Pseudomonadati</taxon>
        <taxon>Pseudomonadota</taxon>
        <taxon>Alphaproteobacteria</taxon>
        <taxon>Rhodospirillales</taxon>
        <taxon>Thalassobaculaceae</taxon>
        <taxon>Nisaea</taxon>
    </lineage>
</organism>
<dbReference type="InterPro" id="IPR000620">
    <property type="entry name" value="EamA_dom"/>
</dbReference>
<evidence type="ECO:0000313" key="7">
    <source>
        <dbReference type="EMBL" id="UUX50112.1"/>
    </source>
</evidence>
<dbReference type="KEGG" id="naci:NUH88_00105"/>
<comment type="subcellular location">
    <subcellularLocation>
        <location evidence="1">Membrane</location>
        <topology evidence="1">Multi-pass membrane protein</topology>
    </subcellularLocation>
</comment>